<evidence type="ECO:0000313" key="1">
    <source>
        <dbReference type="EMBL" id="CAE7154080.1"/>
    </source>
</evidence>
<keyword evidence="2" id="KW-1185">Reference proteome</keyword>
<feature type="non-terminal residue" evidence="1">
    <location>
        <position position="60"/>
    </location>
</feature>
<gene>
    <name evidence="1" type="ORF">SPIL2461_LOCUS291</name>
</gene>
<feature type="non-terminal residue" evidence="1">
    <location>
        <position position="1"/>
    </location>
</feature>
<evidence type="ECO:0000313" key="2">
    <source>
        <dbReference type="Proteomes" id="UP000649617"/>
    </source>
</evidence>
<proteinExistence type="predicted"/>
<reference evidence="1" key="1">
    <citation type="submission" date="2021-02" db="EMBL/GenBank/DDBJ databases">
        <authorList>
            <person name="Dougan E. K."/>
            <person name="Rhodes N."/>
            <person name="Thang M."/>
            <person name="Chan C."/>
        </authorList>
    </citation>
    <scope>NUCLEOTIDE SEQUENCE</scope>
</reference>
<accession>A0A812ILT5</accession>
<name>A0A812ILT5_SYMPI</name>
<dbReference type="EMBL" id="CAJNIZ010000126">
    <property type="protein sequence ID" value="CAE7154080.1"/>
    <property type="molecule type" value="Genomic_DNA"/>
</dbReference>
<protein>
    <submittedName>
        <fullName evidence="1">Uncharacterized protein</fullName>
    </submittedName>
</protein>
<dbReference type="AlphaFoldDB" id="A0A812ILT5"/>
<organism evidence="1 2">
    <name type="scientific">Symbiodinium pilosum</name>
    <name type="common">Dinoflagellate</name>
    <dbReference type="NCBI Taxonomy" id="2952"/>
    <lineage>
        <taxon>Eukaryota</taxon>
        <taxon>Sar</taxon>
        <taxon>Alveolata</taxon>
        <taxon>Dinophyceae</taxon>
        <taxon>Suessiales</taxon>
        <taxon>Symbiodiniaceae</taxon>
        <taxon>Symbiodinium</taxon>
    </lineage>
</organism>
<sequence length="60" mass="7087">CVQGWFGSLETFEHYVRTDVRRALRRQLANEAFSYRRIAQGSAPVLWVFVDWLVLAWVSE</sequence>
<comment type="caution">
    <text evidence="1">The sequence shown here is derived from an EMBL/GenBank/DDBJ whole genome shotgun (WGS) entry which is preliminary data.</text>
</comment>
<dbReference type="Proteomes" id="UP000649617">
    <property type="component" value="Unassembled WGS sequence"/>
</dbReference>